<protein>
    <recommendedName>
        <fullName evidence="6">Dynein assembly factor 5, axonemal</fullName>
    </recommendedName>
</protein>
<dbReference type="PANTHER" id="PTHR16216">
    <property type="entry name" value="DYNEIN ASSEMBLY FACTOR 5, AXONEMAL"/>
    <property type="match status" value="1"/>
</dbReference>
<comment type="caution">
    <text evidence="4">The sequence shown here is derived from an EMBL/GenBank/DDBJ whole genome shotgun (WGS) entry which is preliminary data.</text>
</comment>
<evidence type="ECO:0000313" key="5">
    <source>
        <dbReference type="Proteomes" id="UP001497525"/>
    </source>
</evidence>
<dbReference type="InterPro" id="IPR056497">
    <property type="entry name" value="HEAT_DAAF5"/>
</dbReference>
<dbReference type="InterPro" id="IPR052623">
    <property type="entry name" value="DAAF5"/>
</dbReference>
<dbReference type="GO" id="GO:0036158">
    <property type="term" value="P:outer dynein arm assembly"/>
    <property type="evidence" value="ECO:0007669"/>
    <property type="project" value="TreeGrafter"/>
</dbReference>
<evidence type="ECO:0000259" key="2">
    <source>
        <dbReference type="Pfam" id="PF24573"/>
    </source>
</evidence>
<dbReference type="SUPFAM" id="SSF48371">
    <property type="entry name" value="ARM repeat"/>
    <property type="match status" value="1"/>
</dbReference>
<feature type="region of interest" description="Disordered" evidence="1">
    <location>
        <begin position="972"/>
        <end position="994"/>
    </location>
</feature>
<dbReference type="GO" id="GO:0005737">
    <property type="term" value="C:cytoplasm"/>
    <property type="evidence" value="ECO:0007669"/>
    <property type="project" value="TreeGrafter"/>
</dbReference>
<evidence type="ECO:0000259" key="3">
    <source>
        <dbReference type="Pfam" id="PF25757"/>
    </source>
</evidence>
<evidence type="ECO:0000256" key="1">
    <source>
        <dbReference type="SAM" id="MobiDB-lite"/>
    </source>
</evidence>
<dbReference type="Proteomes" id="UP001497525">
    <property type="component" value="Unassembled WGS sequence"/>
</dbReference>
<gene>
    <name evidence="4" type="ORF">CDAUBV1_LOCUS7414</name>
</gene>
<dbReference type="AlphaFoldDB" id="A0AAV2TBU6"/>
<dbReference type="GO" id="GO:0003341">
    <property type="term" value="P:cilium movement"/>
    <property type="evidence" value="ECO:0007669"/>
    <property type="project" value="TreeGrafter"/>
</dbReference>
<evidence type="ECO:0000313" key="4">
    <source>
        <dbReference type="EMBL" id="CAL5134200.1"/>
    </source>
</evidence>
<dbReference type="GO" id="GO:0045505">
    <property type="term" value="F:dynein intermediate chain binding"/>
    <property type="evidence" value="ECO:0007669"/>
    <property type="project" value="TreeGrafter"/>
</dbReference>
<dbReference type="InterPro" id="IPR016024">
    <property type="entry name" value="ARM-type_fold"/>
</dbReference>
<reference evidence="4" key="1">
    <citation type="submission" date="2024-06" db="EMBL/GenBank/DDBJ databases">
        <authorList>
            <person name="Liu X."/>
            <person name="Lenzi L."/>
            <person name="Haldenby T S."/>
            <person name="Uol C."/>
        </authorList>
    </citation>
    <scope>NUCLEOTIDE SEQUENCE</scope>
</reference>
<dbReference type="Pfam" id="PF24573">
    <property type="entry name" value="HEAT_DAAF5"/>
    <property type="match status" value="1"/>
</dbReference>
<feature type="compositionally biased region" description="Low complexity" evidence="1">
    <location>
        <begin position="972"/>
        <end position="983"/>
    </location>
</feature>
<sequence>MSDPILDRNLVLLAADDRFVRRNALKAVQTAIKRAGESNCKDFPFAVYASHLSLSLNDTVEVNRELAVVVNKDLIDAVPSVSVILPSLLPALTKRLGQKEVVEPSEELRLETLRLLKTVLDKSVDVNPYVDDYLSILRVTISDAFHEVKKLSCVIAQELASRKSHRFYQTSEIIIEPLLSCLVHQHSKVRSCAINSLGRVLLYSQGKLVDQVIAPLTQRLFDPIPAVRRSVIEIAGSWLLDLPDRYSFHTKLLPLILSGFTDESEEIRDLTADYWHDIGLKFEKENEEQLKDKLDFDKGPPFHYPLGCKRPVVGCRELVYRSASRLLPALCRDLGDWQEATRTKAAALLPILVIHLEESTTQHTQHLITGLTTGLADTIAHVAPSTGSVALLKLVPPIAFRGLPLAELDPSVNREDQEFLIPRIPALLASGSTDTTEAVKVIHQLLLTAELIGCVVQGKLWWPLVNSCLDRCAESVAPASLAGHLFLLAGLISGSPHWQLTSSSEDYSKKIAGGNTVPSVNGDNLTLIEPEKPCTLVRSIALYLAQHDILSVVSFAAKAALLDCVLAILRRMEEAVVLLRSSLVGSKEHISLNSSARKEESIVECAKILLADTQLRSCLFQVILALGGVWADTNSTNTEFGSTILQLVDEGMRRLAACERDYRICMLPQPPPKQTERPHCPMSSLLETASPMDVDRLYVTHMFQLFHRLDLDRTEAGSWHPKSVGLAIFSRCLQTAGPALLMDSPCPTSGSSATNCLGIVLRLLEQGCRLDRTPGTDTGKSPGGPDPLTMASEAELRLRGLILLTRLTDNDSVRTALASPAYLCRCLTGLVLPACVWRAGRTAEAMRKAAVTCLVALLAAATSVYDLDEAAVDSRTQDEVRLDSWLCENVESVKKLLGDKTSKLNKKKISGKGAEHQNKHTSSLCLLPSSVLSVLLARLGGLLEDDSDATRRMACLNLTLLFDGLLLPSTPSTDAPATSSVPPELEESKKNGARESEDFLSSPTWLLPTQNGDSSVLPENQCPLPNSFGDQVYRFYPNLVRRLNDTKDPIRLIASETLNAWLRLVHRMLTCQPSSSTSESQALTNERPLMNPVHSAVMDDFVVGVLPHLDDAEDQIRAAVSRVLARVGQIAPDLIRAKLTAARECHRCAYMCDKVLESLRALE</sequence>
<name>A0AAV2TBU6_CALDB</name>
<dbReference type="InterPro" id="IPR057978">
    <property type="entry name" value="TPR_DAAF5"/>
</dbReference>
<proteinExistence type="predicted"/>
<accession>A0AAV2TBU6</accession>
<dbReference type="EMBL" id="CAXLJL010000179">
    <property type="protein sequence ID" value="CAL5134200.1"/>
    <property type="molecule type" value="Genomic_DNA"/>
</dbReference>
<dbReference type="Pfam" id="PF25757">
    <property type="entry name" value="TPR_DNAAF5"/>
    <property type="match status" value="1"/>
</dbReference>
<dbReference type="Gene3D" id="1.25.10.10">
    <property type="entry name" value="Leucine-rich Repeat Variant"/>
    <property type="match status" value="1"/>
</dbReference>
<organism evidence="4 5">
    <name type="scientific">Calicophoron daubneyi</name>
    <name type="common">Rumen fluke</name>
    <name type="synonym">Paramphistomum daubneyi</name>
    <dbReference type="NCBI Taxonomy" id="300641"/>
    <lineage>
        <taxon>Eukaryota</taxon>
        <taxon>Metazoa</taxon>
        <taxon>Spiralia</taxon>
        <taxon>Lophotrochozoa</taxon>
        <taxon>Platyhelminthes</taxon>
        <taxon>Trematoda</taxon>
        <taxon>Digenea</taxon>
        <taxon>Plagiorchiida</taxon>
        <taxon>Pronocephalata</taxon>
        <taxon>Paramphistomoidea</taxon>
        <taxon>Paramphistomidae</taxon>
        <taxon>Calicophoron</taxon>
    </lineage>
</organism>
<dbReference type="GO" id="GO:0036159">
    <property type="term" value="P:inner dynein arm assembly"/>
    <property type="evidence" value="ECO:0007669"/>
    <property type="project" value="TreeGrafter"/>
</dbReference>
<evidence type="ECO:0008006" key="6">
    <source>
        <dbReference type="Google" id="ProtNLM"/>
    </source>
</evidence>
<feature type="domain" description="Dynein axonemal assembly factor 5 TPR repeats" evidence="3">
    <location>
        <begin position="13"/>
        <end position="293"/>
    </location>
</feature>
<feature type="domain" description="Dynein axonemal assembly factor 5 HEAT-repeat" evidence="2">
    <location>
        <begin position="303"/>
        <end position="389"/>
    </location>
</feature>
<dbReference type="PANTHER" id="PTHR16216:SF2">
    <property type="entry name" value="DYNEIN AXONEMAL ASSEMBLY FACTOR 5"/>
    <property type="match status" value="1"/>
</dbReference>
<dbReference type="InterPro" id="IPR011989">
    <property type="entry name" value="ARM-like"/>
</dbReference>